<dbReference type="PROSITE" id="PS50928">
    <property type="entry name" value="ABC_TM1"/>
    <property type="match status" value="1"/>
</dbReference>
<dbReference type="InterPro" id="IPR035906">
    <property type="entry name" value="MetI-like_sf"/>
</dbReference>
<dbReference type="PATRIC" id="fig|265726.11.peg.3250"/>
<evidence type="ECO:0000259" key="8">
    <source>
        <dbReference type="PROSITE" id="PS50928"/>
    </source>
</evidence>
<dbReference type="SUPFAM" id="SSF161098">
    <property type="entry name" value="MetI-like"/>
    <property type="match status" value="1"/>
</dbReference>
<dbReference type="PANTHER" id="PTHR43386">
    <property type="entry name" value="OLIGOPEPTIDE TRANSPORT SYSTEM PERMEASE PROTEIN APPC"/>
    <property type="match status" value="1"/>
</dbReference>
<keyword evidence="5 7" id="KW-1133">Transmembrane helix</keyword>
<dbReference type="CDD" id="cd06261">
    <property type="entry name" value="TM_PBP2"/>
    <property type="match status" value="1"/>
</dbReference>
<reference evidence="9 10" key="1">
    <citation type="submission" date="2014-12" db="EMBL/GenBank/DDBJ databases">
        <title>Mercury Reductase activity and rhizosphere competence traits in the genome of root associated Photobacterium halotolerans MELD1.</title>
        <authorList>
            <person name="Mathew D.C."/>
            <person name="Huang C.-C."/>
        </authorList>
    </citation>
    <scope>NUCLEOTIDE SEQUENCE [LARGE SCALE GENOMIC DNA]</scope>
    <source>
        <strain evidence="9 10">MELD1</strain>
    </source>
</reference>
<dbReference type="Gene3D" id="1.10.3720.10">
    <property type="entry name" value="MetI-like"/>
    <property type="match status" value="1"/>
</dbReference>
<dbReference type="PANTHER" id="PTHR43386:SF1">
    <property type="entry name" value="D,D-DIPEPTIDE TRANSPORT SYSTEM PERMEASE PROTEIN DDPC-RELATED"/>
    <property type="match status" value="1"/>
</dbReference>
<sequence>MTLQTGWRHTAALWSHRVRNNPLLFIGAGLLTLLCMAAVLAPWLAPYDPAQMNFAHKLQAPNAAHWFGTDNLGRDIFSRVLYGAQVSLIIGFVTVVFSLLIGLPVGLVAGYAGGRVDTILMRVSDVFLAFPPMLLPICMIAILGPGLFNVMLAIAVSWFPWYARILRAAVLSVRNELYVHSAQAIGVSHVTIMFRHLLPNAMTPLLVQVSMDFGYVILWAAALSFLGLGAVPPTIEWGLMIGDAQSLFLEFWWTAVFPGLAIFLCVLAVNLLGDGLRDMLDPTFKGRE</sequence>
<organism evidence="9 10">
    <name type="scientific">Photobacterium halotolerans</name>
    <dbReference type="NCBI Taxonomy" id="265726"/>
    <lineage>
        <taxon>Bacteria</taxon>
        <taxon>Pseudomonadati</taxon>
        <taxon>Pseudomonadota</taxon>
        <taxon>Gammaproteobacteria</taxon>
        <taxon>Vibrionales</taxon>
        <taxon>Vibrionaceae</taxon>
        <taxon>Photobacterium</taxon>
    </lineage>
</organism>
<keyword evidence="4 7" id="KW-0812">Transmembrane</keyword>
<name>A0A0F5VFH2_9GAMM</name>
<keyword evidence="3" id="KW-1003">Cell membrane</keyword>
<dbReference type="EMBL" id="JWYV01000003">
    <property type="protein sequence ID" value="KKD00808.1"/>
    <property type="molecule type" value="Genomic_DNA"/>
</dbReference>
<dbReference type="InterPro" id="IPR000515">
    <property type="entry name" value="MetI-like"/>
</dbReference>
<dbReference type="GO" id="GO:0055085">
    <property type="term" value="P:transmembrane transport"/>
    <property type="evidence" value="ECO:0007669"/>
    <property type="project" value="InterPro"/>
</dbReference>
<evidence type="ECO:0000256" key="6">
    <source>
        <dbReference type="ARBA" id="ARBA00023136"/>
    </source>
</evidence>
<evidence type="ECO:0000256" key="5">
    <source>
        <dbReference type="ARBA" id="ARBA00022989"/>
    </source>
</evidence>
<proteinExistence type="inferred from homology"/>
<dbReference type="Proteomes" id="UP000033633">
    <property type="component" value="Unassembled WGS sequence"/>
</dbReference>
<protein>
    <submittedName>
        <fullName evidence="9">D-ala-D-ala transporter subunit</fullName>
    </submittedName>
</protein>
<dbReference type="Pfam" id="PF00528">
    <property type="entry name" value="BPD_transp_1"/>
    <property type="match status" value="1"/>
</dbReference>
<comment type="caution">
    <text evidence="9">The sequence shown here is derived from an EMBL/GenBank/DDBJ whole genome shotgun (WGS) entry which is preliminary data.</text>
</comment>
<evidence type="ECO:0000256" key="4">
    <source>
        <dbReference type="ARBA" id="ARBA00022692"/>
    </source>
</evidence>
<dbReference type="STRING" id="265726.KY46_06700"/>
<dbReference type="InterPro" id="IPR050366">
    <property type="entry name" value="BP-dependent_transpt_permease"/>
</dbReference>
<comment type="similarity">
    <text evidence="7">Belongs to the binding-protein-dependent transport system permease family.</text>
</comment>
<evidence type="ECO:0000256" key="1">
    <source>
        <dbReference type="ARBA" id="ARBA00004651"/>
    </source>
</evidence>
<keyword evidence="2 7" id="KW-0813">Transport</keyword>
<gene>
    <name evidence="9" type="ORF">KY46_06700</name>
</gene>
<keyword evidence="10" id="KW-1185">Reference proteome</keyword>
<evidence type="ECO:0000256" key="2">
    <source>
        <dbReference type="ARBA" id="ARBA00022448"/>
    </source>
</evidence>
<dbReference type="Pfam" id="PF12911">
    <property type="entry name" value="OppC_N"/>
    <property type="match status" value="1"/>
</dbReference>
<feature type="transmembrane region" description="Helical" evidence="7">
    <location>
        <begin position="133"/>
        <end position="158"/>
    </location>
</feature>
<feature type="transmembrane region" description="Helical" evidence="7">
    <location>
        <begin position="251"/>
        <end position="272"/>
    </location>
</feature>
<dbReference type="GO" id="GO:0005886">
    <property type="term" value="C:plasma membrane"/>
    <property type="evidence" value="ECO:0007669"/>
    <property type="project" value="UniProtKB-SubCell"/>
</dbReference>
<keyword evidence="6 7" id="KW-0472">Membrane</keyword>
<feature type="transmembrane region" description="Helical" evidence="7">
    <location>
        <begin position="88"/>
        <end position="112"/>
    </location>
</feature>
<comment type="subcellular location">
    <subcellularLocation>
        <location evidence="1 7">Cell membrane</location>
        <topology evidence="1 7">Multi-pass membrane protein</topology>
    </subcellularLocation>
</comment>
<evidence type="ECO:0000256" key="3">
    <source>
        <dbReference type="ARBA" id="ARBA00022475"/>
    </source>
</evidence>
<feature type="transmembrane region" description="Helical" evidence="7">
    <location>
        <begin position="23"/>
        <end position="45"/>
    </location>
</feature>
<feature type="domain" description="ABC transmembrane type-1" evidence="8">
    <location>
        <begin position="84"/>
        <end position="273"/>
    </location>
</feature>
<dbReference type="InterPro" id="IPR025966">
    <property type="entry name" value="OppC_N"/>
</dbReference>
<evidence type="ECO:0000256" key="7">
    <source>
        <dbReference type="RuleBase" id="RU363032"/>
    </source>
</evidence>
<evidence type="ECO:0000313" key="9">
    <source>
        <dbReference type="EMBL" id="KKD00808.1"/>
    </source>
</evidence>
<feature type="transmembrane region" description="Helical" evidence="7">
    <location>
        <begin position="205"/>
        <end position="231"/>
    </location>
</feature>
<dbReference type="AlphaFoldDB" id="A0A0F5VFH2"/>
<accession>A0A0F5VFH2</accession>
<evidence type="ECO:0000313" key="10">
    <source>
        <dbReference type="Proteomes" id="UP000033633"/>
    </source>
</evidence>